<accession>A0A9Q0M2P2</accession>
<feature type="signal peptide" evidence="2">
    <location>
        <begin position="1"/>
        <end position="19"/>
    </location>
</feature>
<dbReference type="Proteomes" id="UP001142055">
    <property type="component" value="Chromosome 2"/>
</dbReference>
<name>A0A9Q0M2P2_BLOTA</name>
<reference evidence="3" key="1">
    <citation type="submission" date="2022-12" db="EMBL/GenBank/DDBJ databases">
        <title>Genome assemblies of Blomia tropicalis.</title>
        <authorList>
            <person name="Cui Y."/>
        </authorList>
    </citation>
    <scope>NUCLEOTIDE SEQUENCE</scope>
    <source>
        <tissue evidence="3">Adult mites</tissue>
    </source>
</reference>
<dbReference type="EMBL" id="JAPWDV010000002">
    <property type="protein sequence ID" value="KAJ6218943.1"/>
    <property type="molecule type" value="Genomic_DNA"/>
</dbReference>
<feature type="compositionally biased region" description="Basic residues" evidence="1">
    <location>
        <begin position="293"/>
        <end position="302"/>
    </location>
</feature>
<keyword evidence="2" id="KW-0732">Signal</keyword>
<evidence type="ECO:0000256" key="1">
    <source>
        <dbReference type="SAM" id="MobiDB-lite"/>
    </source>
</evidence>
<keyword evidence="4" id="KW-1185">Reference proteome</keyword>
<sequence length="465" mass="52593">MQFQTIIIILLRILIIVSSEDPCKKISNSDGSHLAIRCIGKLKSNIILITEDWLVYDLPYNSLSATLNTLYIGNNTPIPIEEKWPNLVKTKYFKIAQSHFYNGFTVTNSNGTEYFFITTKYKKCNCNGMIYDITDDQTIEGRNYAGDDDQVLLSSRDIKRFYALHRNNERLYILQYFFEQSDVAHSAISPHGTEHHFEKFHKFCAEDNDKIWTASTDNTKQCNKVNWPVLNGFVTDGRIYLFGPNYIITFSEKVYTEKNQPVKFERIPFNKFIQCGGSVDIVNPRDIRATKTEKRRKKRKQSKSGERSDTAGPFGILDSINRSVRSGKVPSISMLSKNGPAPASRNLDQQRSARSASSPIFSSLTKRMGLSSNEPKDSNYPISTRSSRKSSKSIKSPVTRGPSAGTISGRSSKRPGSKGQHSFNNTMTRRSKASLRKTSNKQVSHRPISAHANPTQRSNVSKRIV</sequence>
<feature type="compositionally biased region" description="Polar residues" evidence="1">
    <location>
        <begin position="452"/>
        <end position="465"/>
    </location>
</feature>
<feature type="compositionally biased region" description="Basic residues" evidence="1">
    <location>
        <begin position="429"/>
        <end position="439"/>
    </location>
</feature>
<evidence type="ECO:0000313" key="3">
    <source>
        <dbReference type="EMBL" id="KAJ6218943.1"/>
    </source>
</evidence>
<proteinExistence type="predicted"/>
<comment type="caution">
    <text evidence="3">The sequence shown here is derived from an EMBL/GenBank/DDBJ whole genome shotgun (WGS) entry which is preliminary data.</text>
</comment>
<feature type="chain" id="PRO_5040300136" evidence="2">
    <location>
        <begin position="20"/>
        <end position="465"/>
    </location>
</feature>
<dbReference type="AlphaFoldDB" id="A0A9Q0M2P2"/>
<evidence type="ECO:0000313" key="4">
    <source>
        <dbReference type="Proteomes" id="UP001142055"/>
    </source>
</evidence>
<feature type="region of interest" description="Disordered" evidence="1">
    <location>
        <begin position="286"/>
        <end position="465"/>
    </location>
</feature>
<gene>
    <name evidence="3" type="ORF">RDWZM_004755</name>
</gene>
<protein>
    <submittedName>
        <fullName evidence="3">Uncharacterized protein</fullName>
    </submittedName>
</protein>
<organism evidence="3 4">
    <name type="scientific">Blomia tropicalis</name>
    <name type="common">Mite</name>
    <dbReference type="NCBI Taxonomy" id="40697"/>
    <lineage>
        <taxon>Eukaryota</taxon>
        <taxon>Metazoa</taxon>
        <taxon>Ecdysozoa</taxon>
        <taxon>Arthropoda</taxon>
        <taxon>Chelicerata</taxon>
        <taxon>Arachnida</taxon>
        <taxon>Acari</taxon>
        <taxon>Acariformes</taxon>
        <taxon>Sarcoptiformes</taxon>
        <taxon>Astigmata</taxon>
        <taxon>Glycyphagoidea</taxon>
        <taxon>Echimyopodidae</taxon>
        <taxon>Blomia</taxon>
    </lineage>
</organism>
<feature type="compositionally biased region" description="Polar residues" evidence="1">
    <location>
        <begin position="359"/>
        <end position="373"/>
    </location>
</feature>
<evidence type="ECO:0000256" key="2">
    <source>
        <dbReference type="SAM" id="SignalP"/>
    </source>
</evidence>